<dbReference type="Pfam" id="PF21530">
    <property type="entry name" value="Pif1_2B_dom"/>
    <property type="match status" value="1"/>
</dbReference>
<gene>
    <name evidence="3" type="ORF">Tci_334088</name>
</gene>
<keyword evidence="1 3" id="KW-0436">Ligase</keyword>
<comment type="caution">
    <text evidence="3">The sequence shown here is derived from an EMBL/GenBank/DDBJ whole genome shotgun (WGS) entry which is preliminary data.</text>
</comment>
<evidence type="ECO:0000313" key="3">
    <source>
        <dbReference type="EMBL" id="GEX62113.1"/>
    </source>
</evidence>
<dbReference type="Gene3D" id="1.10.3260.10">
    <property type="entry name" value="DNA ligase, ATP-dependent, N-terminal domain"/>
    <property type="match status" value="1"/>
</dbReference>
<proteinExistence type="predicted"/>
<organism evidence="3">
    <name type="scientific">Tanacetum cinerariifolium</name>
    <name type="common">Dalmatian daisy</name>
    <name type="synonym">Chrysanthemum cinerariifolium</name>
    <dbReference type="NCBI Taxonomy" id="118510"/>
    <lineage>
        <taxon>Eukaryota</taxon>
        <taxon>Viridiplantae</taxon>
        <taxon>Streptophyta</taxon>
        <taxon>Embryophyta</taxon>
        <taxon>Tracheophyta</taxon>
        <taxon>Spermatophyta</taxon>
        <taxon>Magnoliopsida</taxon>
        <taxon>eudicotyledons</taxon>
        <taxon>Gunneridae</taxon>
        <taxon>Pentapetalae</taxon>
        <taxon>asterids</taxon>
        <taxon>campanulids</taxon>
        <taxon>Asterales</taxon>
        <taxon>Asteraceae</taxon>
        <taxon>Asteroideae</taxon>
        <taxon>Anthemideae</taxon>
        <taxon>Anthemidinae</taxon>
        <taxon>Tanacetum</taxon>
    </lineage>
</organism>
<dbReference type="GO" id="GO:0006310">
    <property type="term" value="P:DNA recombination"/>
    <property type="evidence" value="ECO:0007669"/>
    <property type="project" value="InterPro"/>
</dbReference>
<dbReference type="PANTHER" id="PTHR23274">
    <property type="entry name" value="DNA HELICASE-RELATED"/>
    <property type="match status" value="1"/>
</dbReference>
<dbReference type="AlphaFoldDB" id="A0A699H8N6"/>
<dbReference type="GO" id="GO:0006281">
    <property type="term" value="P:DNA repair"/>
    <property type="evidence" value="ECO:0007669"/>
    <property type="project" value="InterPro"/>
</dbReference>
<dbReference type="GO" id="GO:0003910">
    <property type="term" value="F:DNA ligase (ATP) activity"/>
    <property type="evidence" value="ECO:0007669"/>
    <property type="project" value="InterPro"/>
</dbReference>
<dbReference type="GO" id="GO:0006260">
    <property type="term" value="P:DNA replication"/>
    <property type="evidence" value="ECO:0007669"/>
    <property type="project" value="TreeGrafter"/>
</dbReference>
<dbReference type="GO" id="GO:0005657">
    <property type="term" value="C:replication fork"/>
    <property type="evidence" value="ECO:0007669"/>
    <property type="project" value="TreeGrafter"/>
</dbReference>
<accession>A0A699H8N6</accession>
<dbReference type="InterPro" id="IPR036599">
    <property type="entry name" value="DNA_ligase_N_sf"/>
</dbReference>
<dbReference type="GO" id="GO:0003677">
    <property type="term" value="F:DNA binding"/>
    <property type="evidence" value="ECO:0007669"/>
    <property type="project" value="InterPro"/>
</dbReference>
<dbReference type="PANTHER" id="PTHR23274:SF48">
    <property type="entry name" value="ATP-DEPENDENT DNA HELICASE"/>
    <property type="match status" value="1"/>
</dbReference>
<evidence type="ECO:0000259" key="2">
    <source>
        <dbReference type="Pfam" id="PF21530"/>
    </source>
</evidence>
<evidence type="ECO:0000256" key="1">
    <source>
        <dbReference type="ARBA" id="ARBA00022598"/>
    </source>
</evidence>
<name>A0A699H8N6_TANCI</name>
<feature type="domain" description="DNA helicase Pif1-like 2B" evidence="2">
    <location>
        <begin position="119"/>
        <end position="165"/>
    </location>
</feature>
<sequence length="199" mass="22216">MMRTIMPTSAHAIVMKSNHERAMESQKEMLQGLSAAVIEAYNMLLNLDLLIPSVMTKGAEFSFSTLSMVHGIPIKPMLAKYIPSIVIRLLFRKKEYESSDSVCLADEDSNFDNSIYTTEFLNGLRMSGIPNHSIKLKIGTPIMLMRNINQRAGLCNGTRLQVLRLGINIIEAQIISGGSVCTIYAIPAWLLVRPTQRCR</sequence>
<dbReference type="EMBL" id="BKCJ010119419">
    <property type="protein sequence ID" value="GEX62113.1"/>
    <property type="molecule type" value="Genomic_DNA"/>
</dbReference>
<reference evidence="3" key="1">
    <citation type="journal article" date="2019" name="Sci. Rep.">
        <title>Draft genome of Tanacetum cinerariifolium, the natural source of mosquito coil.</title>
        <authorList>
            <person name="Yamashiro T."/>
            <person name="Shiraishi A."/>
            <person name="Satake H."/>
            <person name="Nakayama K."/>
        </authorList>
    </citation>
    <scope>NUCLEOTIDE SEQUENCE</scope>
</reference>
<protein>
    <submittedName>
        <fullName evidence="3">DNA ligase 6</fullName>
    </submittedName>
</protein>
<dbReference type="InterPro" id="IPR049163">
    <property type="entry name" value="Pif1-like_2B_dom"/>
</dbReference>